<dbReference type="InterPro" id="IPR021917">
    <property type="entry name" value="Unchr_Zn-peptidase-like"/>
</dbReference>
<dbReference type="Pfam" id="PF12044">
    <property type="entry name" value="Metallopep"/>
    <property type="match status" value="1"/>
</dbReference>
<feature type="non-terminal residue" evidence="1">
    <location>
        <position position="174"/>
    </location>
</feature>
<dbReference type="EMBL" id="JASJQH010007254">
    <property type="protein sequence ID" value="KAK9711811.1"/>
    <property type="molecule type" value="Genomic_DNA"/>
</dbReference>
<sequence length="174" mass="19847">MSFSATAPSIINVQNGENIYQRVLLVYGRAGPEGSRFENVVTVQSSNFPPIQWPVVDSYFKCLVHLQPGPNQVVFSYEGRQTYLELVYTPPLQNPPLRLVIMLAKDSPAQLDAPECKRNECGLEGAIERFRCAAYLWQAFTSEQMARNGFGRRTFRMDENYQEDTLSCQNREAR</sequence>
<reference evidence="1 2" key="1">
    <citation type="submission" date="2023-04" db="EMBL/GenBank/DDBJ databases">
        <title>Genome of Basidiobolus ranarum AG-B5.</title>
        <authorList>
            <person name="Stajich J.E."/>
            <person name="Carter-House D."/>
            <person name="Gryganskyi A."/>
        </authorList>
    </citation>
    <scope>NUCLEOTIDE SEQUENCE [LARGE SCALE GENOMIC DNA]</scope>
    <source>
        <strain evidence="1 2">AG-B5</strain>
    </source>
</reference>
<dbReference type="Proteomes" id="UP001479436">
    <property type="component" value="Unassembled WGS sequence"/>
</dbReference>
<evidence type="ECO:0000313" key="2">
    <source>
        <dbReference type="Proteomes" id="UP001479436"/>
    </source>
</evidence>
<protein>
    <submittedName>
        <fullName evidence="1">Uncharacterized protein</fullName>
    </submittedName>
</protein>
<name>A0ABR2VZX7_9FUNG</name>
<dbReference type="PANTHER" id="PTHR21054">
    <property type="entry name" value="ZINC METALLOPROTEINASE-RELATED"/>
    <property type="match status" value="1"/>
</dbReference>
<dbReference type="PANTHER" id="PTHR21054:SF2">
    <property type="entry name" value="MIP04191P"/>
    <property type="match status" value="1"/>
</dbReference>
<keyword evidence="2" id="KW-1185">Reference proteome</keyword>
<gene>
    <name evidence="1" type="ORF">K7432_007563</name>
</gene>
<proteinExistence type="predicted"/>
<accession>A0ABR2VZX7</accession>
<evidence type="ECO:0000313" key="1">
    <source>
        <dbReference type="EMBL" id="KAK9711811.1"/>
    </source>
</evidence>
<dbReference type="InterPro" id="IPR053002">
    <property type="entry name" value="Metalloproteinase_M10B"/>
</dbReference>
<organism evidence="1 2">
    <name type="scientific">Basidiobolus ranarum</name>
    <dbReference type="NCBI Taxonomy" id="34480"/>
    <lineage>
        <taxon>Eukaryota</taxon>
        <taxon>Fungi</taxon>
        <taxon>Fungi incertae sedis</taxon>
        <taxon>Zoopagomycota</taxon>
        <taxon>Entomophthoromycotina</taxon>
        <taxon>Basidiobolomycetes</taxon>
        <taxon>Basidiobolales</taxon>
        <taxon>Basidiobolaceae</taxon>
        <taxon>Basidiobolus</taxon>
    </lineage>
</organism>
<comment type="caution">
    <text evidence="1">The sequence shown here is derived from an EMBL/GenBank/DDBJ whole genome shotgun (WGS) entry which is preliminary data.</text>
</comment>